<dbReference type="AlphaFoldDB" id="A0A7R8YRB7"/>
<keyword evidence="2" id="KW-1185">Reference proteome</keyword>
<gene>
    <name evidence="1" type="ORF">HERILL_LOCUS2539</name>
</gene>
<proteinExistence type="predicted"/>
<dbReference type="Proteomes" id="UP000594454">
    <property type="component" value="Chromosome 1"/>
</dbReference>
<evidence type="ECO:0000313" key="1">
    <source>
        <dbReference type="EMBL" id="CAD7079319.1"/>
    </source>
</evidence>
<evidence type="ECO:0000313" key="2">
    <source>
        <dbReference type="Proteomes" id="UP000594454"/>
    </source>
</evidence>
<reference evidence="1 2" key="1">
    <citation type="submission" date="2020-11" db="EMBL/GenBank/DDBJ databases">
        <authorList>
            <person name="Wallbank WR R."/>
            <person name="Pardo Diaz C."/>
            <person name="Kozak K."/>
            <person name="Martin S."/>
            <person name="Jiggins C."/>
            <person name="Moest M."/>
            <person name="Warren A I."/>
            <person name="Generalovic N T."/>
            <person name="Byers J.R.P. K."/>
            <person name="Montejo-Kovacevich G."/>
            <person name="Yen C E."/>
        </authorList>
    </citation>
    <scope>NUCLEOTIDE SEQUENCE [LARGE SCALE GENOMIC DNA]</scope>
</reference>
<dbReference type="EMBL" id="LR899009">
    <property type="protein sequence ID" value="CAD7079319.1"/>
    <property type="molecule type" value="Genomic_DNA"/>
</dbReference>
<sequence length="173" mass="19717">MLCFRFSMRGVVQVRLAPRLAININSPFRVLFLLRVAILHGNCTNFTISPRVNFKNPSQQVVVPTFDEEPLVVAKANERPANAGILQGKRAPAAFYQQLQAALLILEEIFSDNGPAPCEYMDSIQDVKKLGYKSATDVITIYRLQWDRMIIRIIMGKFDNDTRCFEEYTENSL</sequence>
<dbReference type="InParanoid" id="A0A7R8YRB7"/>
<name>A0A7R8YRB7_HERIL</name>
<accession>A0A7R8YRB7</accession>
<protein>
    <submittedName>
        <fullName evidence="1">Uncharacterized protein</fullName>
    </submittedName>
</protein>
<organism evidence="1 2">
    <name type="scientific">Hermetia illucens</name>
    <name type="common">Black soldier fly</name>
    <dbReference type="NCBI Taxonomy" id="343691"/>
    <lineage>
        <taxon>Eukaryota</taxon>
        <taxon>Metazoa</taxon>
        <taxon>Ecdysozoa</taxon>
        <taxon>Arthropoda</taxon>
        <taxon>Hexapoda</taxon>
        <taxon>Insecta</taxon>
        <taxon>Pterygota</taxon>
        <taxon>Neoptera</taxon>
        <taxon>Endopterygota</taxon>
        <taxon>Diptera</taxon>
        <taxon>Brachycera</taxon>
        <taxon>Stratiomyomorpha</taxon>
        <taxon>Stratiomyidae</taxon>
        <taxon>Hermetiinae</taxon>
        <taxon>Hermetia</taxon>
    </lineage>
</organism>